<feature type="region of interest" description="Disordered" evidence="1">
    <location>
        <begin position="1"/>
        <end position="30"/>
    </location>
</feature>
<dbReference type="Pfam" id="PF12710">
    <property type="entry name" value="HAD"/>
    <property type="match status" value="1"/>
</dbReference>
<feature type="compositionally biased region" description="Polar residues" evidence="1">
    <location>
        <begin position="1"/>
        <end position="12"/>
    </location>
</feature>
<dbReference type="SUPFAM" id="SSF52540">
    <property type="entry name" value="P-loop containing nucleoside triphosphate hydrolases"/>
    <property type="match status" value="1"/>
</dbReference>
<feature type="compositionally biased region" description="Basic and acidic residues" evidence="1">
    <location>
        <begin position="13"/>
        <end position="22"/>
    </location>
</feature>
<reference evidence="4" key="1">
    <citation type="journal article" date="2015" name="Genome Announc.">
        <title>Draft genome sequence of Talaromyces cellulolyticus strain Y-94, a source of lignocellulosic biomass-degrading enzymes.</title>
        <authorList>
            <person name="Fujii T."/>
            <person name="Koike H."/>
            <person name="Sawayama S."/>
            <person name="Yano S."/>
            <person name="Inoue H."/>
        </authorList>
    </citation>
    <scope>NUCLEOTIDE SEQUENCE [LARGE SCALE GENOMIC DNA]</scope>
    <source>
        <strain evidence="4">Y-94</strain>
    </source>
</reference>
<dbReference type="GO" id="GO:0036424">
    <property type="term" value="F:L-phosphoserine phosphatase activity"/>
    <property type="evidence" value="ECO:0007669"/>
    <property type="project" value="TreeGrafter"/>
</dbReference>
<dbReference type="InterPro" id="IPR029057">
    <property type="entry name" value="PRTase-like"/>
</dbReference>
<proteinExistence type="predicted"/>
<dbReference type="InterPro" id="IPR050582">
    <property type="entry name" value="HAD-like_SerB"/>
</dbReference>
<dbReference type="AlphaFoldDB" id="A0A478EAV8"/>
<feature type="domain" description="Phosphoribosyltransferase" evidence="2">
    <location>
        <begin position="492"/>
        <end position="687"/>
    </location>
</feature>
<dbReference type="InterPro" id="IPR027417">
    <property type="entry name" value="P-loop_NTPase"/>
</dbReference>
<dbReference type="InterPro" id="IPR023214">
    <property type="entry name" value="HAD_sf"/>
</dbReference>
<name>A0A478EAV8_TALPI</name>
<dbReference type="Pfam" id="PF14681">
    <property type="entry name" value="UPRTase"/>
    <property type="match status" value="1"/>
</dbReference>
<dbReference type="Gene3D" id="3.40.50.1000">
    <property type="entry name" value="HAD superfamily/HAD-like"/>
    <property type="match status" value="1"/>
</dbReference>
<dbReference type="Gene3D" id="3.40.50.300">
    <property type="entry name" value="P-loop containing nucleotide triphosphate hydrolases"/>
    <property type="match status" value="1"/>
</dbReference>
<evidence type="ECO:0000259" key="2">
    <source>
        <dbReference type="Pfam" id="PF14681"/>
    </source>
</evidence>
<gene>
    <name evidence="3" type="ORF">TCE0_044r16274</name>
</gene>
<dbReference type="PANTHER" id="PTHR43344:SF20">
    <property type="entry name" value="URACIL PHOSPHORIBOSYLTRANSFERASE"/>
    <property type="match status" value="1"/>
</dbReference>
<dbReference type="Gene3D" id="3.40.50.2020">
    <property type="match status" value="1"/>
</dbReference>
<dbReference type="GO" id="GO:0006564">
    <property type="term" value="P:L-serine biosynthetic process"/>
    <property type="evidence" value="ECO:0007669"/>
    <property type="project" value="TreeGrafter"/>
</dbReference>
<dbReference type="EMBL" id="DF933840">
    <property type="protein sequence ID" value="GAM42366.1"/>
    <property type="molecule type" value="Genomic_DNA"/>
</dbReference>
<dbReference type="InterPro" id="IPR036412">
    <property type="entry name" value="HAD-like_sf"/>
</dbReference>
<dbReference type="GO" id="GO:0005737">
    <property type="term" value="C:cytoplasm"/>
    <property type="evidence" value="ECO:0007669"/>
    <property type="project" value="TreeGrafter"/>
</dbReference>
<sequence length="691" mass="77491">MQSSELQRCQSCDTKHERHEPSEPPSSYQCSEPTIVGLYGIPGSGKSLLLDTLKQGLRQEPFIFFDGSAVISDVTPGGLEAFQSLSEESKITIRERAIGKIRQEARDNGKVAIVAGHAMLWPEEEGSGQWICTQADLESYTHIVYLNVPPETVRQYRLNDRAKHRPDVSVRHLEKWQESEIQELRFRCRAYYIIFSIFSPSRESSDKLMTLLRDFHKHTEEFNAKLAEQEMDKVLATGPETVLLLDADKTLAAEDSGELFWKELPSLMFLKDTMSPLKTLFSGTLQYSYTAFRQATMLCEEVIGDNEYIEHCDKVAQMITMHQDLVHLLRLVADRTNIRAIVLTCGIRRVWEKVLEKEHLSSSVAIIGGGRLSDGLVMTPKLKERLAKHIRRTGSASVWAFGDSPLDLGMMSAADQAIVITGEQATRSTSMDDALADTIKNGGFYPRQVLLPSHASPRLDLLRLPIIQLSDRFISDSILNERDRLHIVDASHRSAAKLLMTPMRNATFLGPVLRKAHYRVGWYLATEFCAEILGLETFPIPHVQGHQTDGYRVRNEKETLIVALMRGGEPMALGINDVLPFATFLHARGANDILPELLSGIKTILLVDSVVNSGRSILSFVQHIRTLHATVRIVVIAGVIQSKAVTSSEMSHQLCRFRHLSFVTLRLSDNKFTGQGGTDTGNRLFNTTNRD</sequence>
<dbReference type="SUPFAM" id="SSF53271">
    <property type="entry name" value="PRTase-like"/>
    <property type="match status" value="1"/>
</dbReference>
<dbReference type="Pfam" id="PF13207">
    <property type="entry name" value="AAA_17"/>
    <property type="match status" value="1"/>
</dbReference>
<accession>A0A478EAV8</accession>
<protein>
    <recommendedName>
        <fullName evidence="2">Phosphoribosyltransferase domain-containing protein</fullName>
    </recommendedName>
</protein>
<dbReference type="CDD" id="cd06223">
    <property type="entry name" value="PRTases_typeI"/>
    <property type="match status" value="1"/>
</dbReference>
<evidence type="ECO:0000256" key="1">
    <source>
        <dbReference type="SAM" id="MobiDB-lite"/>
    </source>
</evidence>
<evidence type="ECO:0000313" key="4">
    <source>
        <dbReference type="Proteomes" id="UP000053095"/>
    </source>
</evidence>
<dbReference type="PANTHER" id="PTHR43344">
    <property type="entry name" value="PHOSPHOSERINE PHOSPHATASE"/>
    <property type="match status" value="1"/>
</dbReference>
<keyword evidence="4" id="KW-1185">Reference proteome</keyword>
<dbReference type="Proteomes" id="UP000053095">
    <property type="component" value="Unassembled WGS sequence"/>
</dbReference>
<evidence type="ECO:0000313" key="3">
    <source>
        <dbReference type="EMBL" id="GAM42366.1"/>
    </source>
</evidence>
<dbReference type="SUPFAM" id="SSF56784">
    <property type="entry name" value="HAD-like"/>
    <property type="match status" value="1"/>
</dbReference>
<organism evidence="3 4">
    <name type="scientific">Talaromyces pinophilus</name>
    <name type="common">Penicillium pinophilum</name>
    <dbReference type="NCBI Taxonomy" id="128442"/>
    <lineage>
        <taxon>Eukaryota</taxon>
        <taxon>Fungi</taxon>
        <taxon>Dikarya</taxon>
        <taxon>Ascomycota</taxon>
        <taxon>Pezizomycotina</taxon>
        <taxon>Eurotiomycetes</taxon>
        <taxon>Eurotiomycetidae</taxon>
        <taxon>Eurotiales</taxon>
        <taxon>Trichocomaceae</taxon>
        <taxon>Talaromyces</taxon>
        <taxon>Talaromyces sect. Talaromyces</taxon>
    </lineage>
</organism>
<dbReference type="GO" id="GO:0000287">
    <property type="term" value="F:magnesium ion binding"/>
    <property type="evidence" value="ECO:0007669"/>
    <property type="project" value="TreeGrafter"/>
</dbReference>
<dbReference type="InterPro" id="IPR000836">
    <property type="entry name" value="PRTase_dom"/>
</dbReference>